<keyword evidence="1" id="KW-1185">Reference proteome</keyword>
<reference evidence="2" key="1">
    <citation type="submission" date="2016-11" db="UniProtKB">
        <authorList>
            <consortium name="WormBaseParasite"/>
        </authorList>
    </citation>
    <scope>IDENTIFICATION</scope>
</reference>
<name>A0A1I7WMS9_HETBA</name>
<evidence type="ECO:0000313" key="1">
    <source>
        <dbReference type="Proteomes" id="UP000095283"/>
    </source>
</evidence>
<protein>
    <submittedName>
        <fullName evidence="2">Transposase</fullName>
    </submittedName>
</protein>
<dbReference type="WBParaSite" id="Hba_06439">
    <property type="protein sequence ID" value="Hba_06439"/>
    <property type="gene ID" value="Hba_06439"/>
</dbReference>
<dbReference type="Proteomes" id="UP000095283">
    <property type="component" value="Unplaced"/>
</dbReference>
<sequence>MYKRKRTARFMTEGRVSCKTVKRAICKFYDSAAMSVAAERGISRFIKQVLRLYLRQFYGIIKRRQTVNQVRVLYVQQGSRGEMRRRSALKERD</sequence>
<proteinExistence type="predicted"/>
<organism evidence="1 2">
    <name type="scientific">Heterorhabditis bacteriophora</name>
    <name type="common">Entomopathogenic nematode worm</name>
    <dbReference type="NCBI Taxonomy" id="37862"/>
    <lineage>
        <taxon>Eukaryota</taxon>
        <taxon>Metazoa</taxon>
        <taxon>Ecdysozoa</taxon>
        <taxon>Nematoda</taxon>
        <taxon>Chromadorea</taxon>
        <taxon>Rhabditida</taxon>
        <taxon>Rhabditina</taxon>
        <taxon>Rhabditomorpha</taxon>
        <taxon>Strongyloidea</taxon>
        <taxon>Heterorhabditidae</taxon>
        <taxon>Heterorhabditis</taxon>
    </lineage>
</organism>
<dbReference type="AlphaFoldDB" id="A0A1I7WMS9"/>
<accession>A0A1I7WMS9</accession>
<evidence type="ECO:0000313" key="2">
    <source>
        <dbReference type="WBParaSite" id="Hba_06439"/>
    </source>
</evidence>